<dbReference type="SUPFAM" id="SSF53955">
    <property type="entry name" value="Lysozyme-like"/>
    <property type="match status" value="1"/>
</dbReference>
<dbReference type="Proteomes" id="UP001597051">
    <property type="component" value="Unassembled WGS sequence"/>
</dbReference>
<dbReference type="PANTHER" id="PTHR37423">
    <property type="entry name" value="SOLUBLE LYTIC MUREIN TRANSGLYCOSYLASE-RELATED"/>
    <property type="match status" value="1"/>
</dbReference>
<evidence type="ECO:0000256" key="1">
    <source>
        <dbReference type="ARBA" id="ARBA00007734"/>
    </source>
</evidence>
<protein>
    <submittedName>
        <fullName evidence="3">Transglycosylase SLT domain-containing protein</fullName>
    </submittedName>
</protein>
<evidence type="ECO:0000313" key="3">
    <source>
        <dbReference type="EMBL" id="MFD0984012.1"/>
    </source>
</evidence>
<proteinExistence type="inferred from homology"/>
<dbReference type="Gene3D" id="1.10.530.10">
    <property type="match status" value="1"/>
</dbReference>
<feature type="domain" description="Transglycosylase SLT" evidence="2">
    <location>
        <begin position="39"/>
        <end position="87"/>
    </location>
</feature>
<organism evidence="3 4">
    <name type="scientific">Flavobacterium myungsuense</name>
    <dbReference type="NCBI Taxonomy" id="651823"/>
    <lineage>
        <taxon>Bacteria</taxon>
        <taxon>Pseudomonadati</taxon>
        <taxon>Bacteroidota</taxon>
        <taxon>Flavobacteriia</taxon>
        <taxon>Flavobacteriales</taxon>
        <taxon>Flavobacteriaceae</taxon>
        <taxon>Flavobacterium</taxon>
    </lineage>
</organism>
<dbReference type="InterPro" id="IPR000189">
    <property type="entry name" value="Transglyc_AS"/>
</dbReference>
<reference evidence="4" key="1">
    <citation type="journal article" date="2019" name="Int. J. Syst. Evol. Microbiol.">
        <title>The Global Catalogue of Microorganisms (GCM) 10K type strain sequencing project: providing services to taxonomists for standard genome sequencing and annotation.</title>
        <authorList>
            <consortium name="The Broad Institute Genomics Platform"/>
            <consortium name="The Broad Institute Genome Sequencing Center for Infectious Disease"/>
            <person name="Wu L."/>
            <person name="Ma J."/>
        </authorList>
    </citation>
    <scope>NUCLEOTIDE SEQUENCE [LARGE SCALE GENOMIC DNA]</scope>
    <source>
        <strain evidence="4">CECT 7649</strain>
    </source>
</reference>
<comment type="caution">
    <text evidence="3">The sequence shown here is derived from an EMBL/GenBank/DDBJ whole genome shotgun (WGS) entry which is preliminary data.</text>
</comment>
<dbReference type="EMBL" id="JBHTIZ010000013">
    <property type="protein sequence ID" value="MFD0984012.1"/>
    <property type="molecule type" value="Genomic_DNA"/>
</dbReference>
<evidence type="ECO:0000313" key="4">
    <source>
        <dbReference type="Proteomes" id="UP001597051"/>
    </source>
</evidence>
<dbReference type="Pfam" id="PF01464">
    <property type="entry name" value="SLT"/>
    <property type="match status" value="1"/>
</dbReference>
<dbReference type="InterPro" id="IPR023346">
    <property type="entry name" value="Lysozyme-like_dom_sf"/>
</dbReference>
<dbReference type="RefSeq" id="WP_379756435.1">
    <property type="nucleotide sequence ID" value="NZ_JBHSYB010000025.1"/>
</dbReference>
<dbReference type="PROSITE" id="PS00922">
    <property type="entry name" value="TRANSGLYCOSYLASE"/>
    <property type="match status" value="1"/>
</dbReference>
<dbReference type="InterPro" id="IPR008258">
    <property type="entry name" value="Transglycosylase_SLT_dom_1"/>
</dbReference>
<name>A0ABW3J0N6_9FLAO</name>
<comment type="similarity">
    <text evidence="1">Belongs to the transglycosylase Slt family.</text>
</comment>
<evidence type="ECO:0000259" key="2">
    <source>
        <dbReference type="Pfam" id="PF01464"/>
    </source>
</evidence>
<keyword evidence="4" id="KW-1185">Reference proteome</keyword>
<gene>
    <name evidence="3" type="ORF">ACFQ0S_05920</name>
</gene>
<dbReference type="PANTHER" id="PTHR37423:SF2">
    <property type="entry name" value="MEMBRANE-BOUND LYTIC MUREIN TRANSGLYCOSYLASE C"/>
    <property type="match status" value="1"/>
</dbReference>
<accession>A0ABW3J0N6</accession>
<sequence>MAALSVPIPMTPRVFYSNIALPQNKEKLAQIAKKYYKEIKQAETLTNVPGALILSIIFTESAGNPSVVSYVGAAGLMQLKPQTANDVIYLEKKAGRLTPGEIAVIKKYLGNRINGPLNQSFLSHKTRENNYTGNSVTQADMLNAEFNILMGAMYLGILIDQHHEVGGLRLDKALLRYARGYFFKPAAGNVEQVLDQVKGKSTEAYSYVIKILGKNGLLETQALV</sequence>